<comment type="caution">
    <text evidence="2">The sequence shown here is derived from an EMBL/GenBank/DDBJ whole genome shotgun (WGS) entry which is preliminary data.</text>
</comment>
<organism evidence="2 3">
    <name type="scientific">Brevundimonas staleyi</name>
    <dbReference type="NCBI Taxonomy" id="74326"/>
    <lineage>
        <taxon>Bacteria</taxon>
        <taxon>Pseudomonadati</taxon>
        <taxon>Pseudomonadota</taxon>
        <taxon>Alphaproteobacteria</taxon>
        <taxon>Caulobacterales</taxon>
        <taxon>Caulobacteraceae</taxon>
        <taxon>Brevundimonas</taxon>
    </lineage>
</organism>
<reference evidence="3" key="1">
    <citation type="journal article" date="2019" name="Int. J. Syst. Evol. Microbiol.">
        <title>The Global Catalogue of Microorganisms (GCM) 10K type strain sequencing project: providing services to taxonomists for standard genome sequencing and annotation.</title>
        <authorList>
            <consortium name="The Broad Institute Genomics Platform"/>
            <consortium name="The Broad Institute Genome Sequencing Center for Infectious Disease"/>
            <person name="Wu L."/>
            <person name="Ma J."/>
        </authorList>
    </citation>
    <scope>NUCLEOTIDE SEQUENCE [LARGE SCALE GENOMIC DNA]</scope>
    <source>
        <strain evidence="3">JCM 12125</strain>
    </source>
</reference>
<gene>
    <name evidence="2" type="ORF">ACFPIE_09700</name>
</gene>
<name>A0ABW0FT96_9CAUL</name>
<feature type="region of interest" description="Disordered" evidence="1">
    <location>
        <begin position="46"/>
        <end position="76"/>
    </location>
</feature>
<accession>A0ABW0FT96</accession>
<feature type="compositionally biased region" description="Polar residues" evidence="1">
    <location>
        <begin position="49"/>
        <end position="63"/>
    </location>
</feature>
<keyword evidence="2" id="KW-0378">Hydrolase</keyword>
<proteinExistence type="predicted"/>
<evidence type="ECO:0000313" key="3">
    <source>
        <dbReference type="Proteomes" id="UP001596152"/>
    </source>
</evidence>
<evidence type="ECO:0000313" key="2">
    <source>
        <dbReference type="EMBL" id="MFC5344188.1"/>
    </source>
</evidence>
<dbReference type="RefSeq" id="WP_374037270.1">
    <property type="nucleotide sequence ID" value="NZ_CP169082.1"/>
</dbReference>
<dbReference type="GO" id="GO:0006508">
    <property type="term" value="P:proteolysis"/>
    <property type="evidence" value="ECO:0007669"/>
    <property type="project" value="UniProtKB-KW"/>
</dbReference>
<dbReference type="Proteomes" id="UP001596152">
    <property type="component" value="Unassembled WGS sequence"/>
</dbReference>
<protein>
    <submittedName>
        <fullName evidence="2">Cysteine protease</fullName>
    </submittedName>
</protein>
<dbReference type="EMBL" id="JBHSLF010000018">
    <property type="protein sequence ID" value="MFC5344188.1"/>
    <property type="molecule type" value="Genomic_DNA"/>
</dbReference>
<feature type="compositionally biased region" description="Basic residues" evidence="1">
    <location>
        <begin position="67"/>
        <end position="76"/>
    </location>
</feature>
<sequence>MALSRIVTVIGGLLLSKGGRGFAGRHAGKLALATLAYELWQSRRGGVTPNLNRGRPSQRQGQTGAHPRQRWSGRSH</sequence>
<dbReference type="GO" id="GO:0008233">
    <property type="term" value="F:peptidase activity"/>
    <property type="evidence" value="ECO:0007669"/>
    <property type="project" value="UniProtKB-KW"/>
</dbReference>
<keyword evidence="2" id="KW-0645">Protease</keyword>
<keyword evidence="3" id="KW-1185">Reference proteome</keyword>
<evidence type="ECO:0000256" key="1">
    <source>
        <dbReference type="SAM" id="MobiDB-lite"/>
    </source>
</evidence>